<dbReference type="EnsemblPlants" id="TuG1812G0300002435.01.T02">
    <property type="protein sequence ID" value="TuG1812G0300002435.01.T02.cds431217"/>
    <property type="gene ID" value="TuG1812G0300002435.01"/>
</dbReference>
<feature type="region of interest" description="Disordered" evidence="1">
    <location>
        <begin position="1"/>
        <end position="26"/>
    </location>
</feature>
<feature type="compositionally biased region" description="Low complexity" evidence="1">
    <location>
        <begin position="41"/>
        <end position="58"/>
    </location>
</feature>
<proteinExistence type="predicted"/>
<keyword evidence="3" id="KW-1185">Reference proteome</keyword>
<dbReference type="Gramene" id="TuG1812G0300002435.01.T02">
    <property type="protein sequence ID" value="TuG1812G0300002435.01.T02.cds431217"/>
    <property type="gene ID" value="TuG1812G0300002435.01"/>
</dbReference>
<dbReference type="Proteomes" id="UP000015106">
    <property type="component" value="Chromosome 3"/>
</dbReference>
<reference evidence="2" key="2">
    <citation type="submission" date="2018-03" db="EMBL/GenBank/DDBJ databases">
        <title>The Triticum urartu genome reveals the dynamic nature of wheat genome evolution.</title>
        <authorList>
            <person name="Ling H."/>
            <person name="Ma B."/>
            <person name="Shi X."/>
            <person name="Liu H."/>
            <person name="Dong L."/>
            <person name="Sun H."/>
            <person name="Cao Y."/>
            <person name="Gao Q."/>
            <person name="Zheng S."/>
            <person name="Li Y."/>
            <person name="Yu Y."/>
            <person name="Du H."/>
            <person name="Qi M."/>
            <person name="Li Y."/>
            <person name="Yu H."/>
            <person name="Cui Y."/>
            <person name="Wang N."/>
            <person name="Chen C."/>
            <person name="Wu H."/>
            <person name="Zhao Y."/>
            <person name="Zhang J."/>
            <person name="Li Y."/>
            <person name="Zhou W."/>
            <person name="Zhang B."/>
            <person name="Hu W."/>
            <person name="Eijk M."/>
            <person name="Tang J."/>
            <person name="Witsenboer H."/>
            <person name="Zhao S."/>
            <person name="Li Z."/>
            <person name="Zhang A."/>
            <person name="Wang D."/>
            <person name="Liang C."/>
        </authorList>
    </citation>
    <scope>NUCLEOTIDE SEQUENCE [LARGE SCALE GENOMIC DNA]</scope>
    <source>
        <strain evidence="2">cv. G1812</strain>
    </source>
</reference>
<feature type="region of interest" description="Disordered" evidence="1">
    <location>
        <begin position="40"/>
        <end position="100"/>
    </location>
</feature>
<evidence type="ECO:0000256" key="1">
    <source>
        <dbReference type="SAM" id="MobiDB-lite"/>
    </source>
</evidence>
<feature type="compositionally biased region" description="Basic and acidic residues" evidence="1">
    <location>
        <begin position="78"/>
        <end position="100"/>
    </location>
</feature>
<feature type="compositionally biased region" description="Low complexity" evidence="1">
    <location>
        <begin position="9"/>
        <end position="19"/>
    </location>
</feature>
<protein>
    <submittedName>
        <fullName evidence="2">Uncharacterized protein</fullName>
    </submittedName>
</protein>
<reference evidence="2" key="3">
    <citation type="submission" date="2022-06" db="UniProtKB">
        <authorList>
            <consortium name="EnsemblPlants"/>
        </authorList>
    </citation>
    <scope>IDENTIFICATION</scope>
</reference>
<sequence length="100" mass="10943">TSRRNCGFAAPPSSPAAAPGDIPLRRSSALQGPRVSLVAHATLSTRSTPLTPSSLASRGARCSTMQRLTRGLWGHGPVLKERRKMREREGRRGGRRREER</sequence>
<dbReference type="AlphaFoldDB" id="A0A8R7TV18"/>
<evidence type="ECO:0000313" key="2">
    <source>
        <dbReference type="EnsemblPlants" id="TuG1812G0300002435.01.T02.cds431217"/>
    </source>
</evidence>
<organism evidence="2 3">
    <name type="scientific">Triticum urartu</name>
    <name type="common">Red wild einkorn</name>
    <name type="synonym">Crithodium urartu</name>
    <dbReference type="NCBI Taxonomy" id="4572"/>
    <lineage>
        <taxon>Eukaryota</taxon>
        <taxon>Viridiplantae</taxon>
        <taxon>Streptophyta</taxon>
        <taxon>Embryophyta</taxon>
        <taxon>Tracheophyta</taxon>
        <taxon>Spermatophyta</taxon>
        <taxon>Magnoliopsida</taxon>
        <taxon>Liliopsida</taxon>
        <taxon>Poales</taxon>
        <taxon>Poaceae</taxon>
        <taxon>BOP clade</taxon>
        <taxon>Pooideae</taxon>
        <taxon>Triticodae</taxon>
        <taxon>Triticeae</taxon>
        <taxon>Triticinae</taxon>
        <taxon>Triticum</taxon>
    </lineage>
</organism>
<reference evidence="3" key="1">
    <citation type="journal article" date="2013" name="Nature">
        <title>Draft genome of the wheat A-genome progenitor Triticum urartu.</title>
        <authorList>
            <person name="Ling H.Q."/>
            <person name="Zhao S."/>
            <person name="Liu D."/>
            <person name="Wang J."/>
            <person name="Sun H."/>
            <person name="Zhang C."/>
            <person name="Fan H."/>
            <person name="Li D."/>
            <person name="Dong L."/>
            <person name="Tao Y."/>
            <person name="Gao C."/>
            <person name="Wu H."/>
            <person name="Li Y."/>
            <person name="Cui Y."/>
            <person name="Guo X."/>
            <person name="Zheng S."/>
            <person name="Wang B."/>
            <person name="Yu K."/>
            <person name="Liang Q."/>
            <person name="Yang W."/>
            <person name="Lou X."/>
            <person name="Chen J."/>
            <person name="Feng M."/>
            <person name="Jian J."/>
            <person name="Zhang X."/>
            <person name="Luo G."/>
            <person name="Jiang Y."/>
            <person name="Liu J."/>
            <person name="Wang Z."/>
            <person name="Sha Y."/>
            <person name="Zhang B."/>
            <person name="Wu H."/>
            <person name="Tang D."/>
            <person name="Shen Q."/>
            <person name="Xue P."/>
            <person name="Zou S."/>
            <person name="Wang X."/>
            <person name="Liu X."/>
            <person name="Wang F."/>
            <person name="Yang Y."/>
            <person name="An X."/>
            <person name="Dong Z."/>
            <person name="Zhang K."/>
            <person name="Zhang X."/>
            <person name="Luo M.C."/>
            <person name="Dvorak J."/>
            <person name="Tong Y."/>
            <person name="Wang J."/>
            <person name="Yang H."/>
            <person name="Li Z."/>
            <person name="Wang D."/>
            <person name="Zhang A."/>
            <person name="Wang J."/>
        </authorList>
    </citation>
    <scope>NUCLEOTIDE SEQUENCE</scope>
    <source>
        <strain evidence="3">cv. G1812</strain>
    </source>
</reference>
<name>A0A8R7TV18_TRIUA</name>
<evidence type="ECO:0000313" key="3">
    <source>
        <dbReference type="Proteomes" id="UP000015106"/>
    </source>
</evidence>
<accession>A0A8R7TV18</accession>